<dbReference type="InterPro" id="IPR003806">
    <property type="entry name" value="ATP-grasp_PylC-type"/>
</dbReference>
<evidence type="ECO:0000259" key="2">
    <source>
        <dbReference type="PROSITE" id="PS50975"/>
    </source>
</evidence>
<comment type="caution">
    <text evidence="3">The sequence shown here is derived from an EMBL/GenBank/DDBJ whole genome shotgun (WGS) entry which is preliminary data.</text>
</comment>
<feature type="domain" description="ATP-grasp" evidence="2">
    <location>
        <begin position="135"/>
        <end position="333"/>
    </location>
</feature>
<dbReference type="InterPro" id="IPR011761">
    <property type="entry name" value="ATP-grasp"/>
</dbReference>
<name>A0A136M0P1_9BACT</name>
<reference evidence="3 4" key="1">
    <citation type="submission" date="2015-02" db="EMBL/GenBank/DDBJ databases">
        <title>Improved understanding of the partial-nitritation anammox process through 23 genomes representing the majority of the microbial community.</title>
        <authorList>
            <person name="Speth D.R."/>
            <person name="In T Zandt M."/>
            <person name="Guerrero Cruz S."/>
            <person name="Jetten M.S."/>
            <person name="Dutilh B.E."/>
        </authorList>
    </citation>
    <scope>NUCLEOTIDE SEQUENCE [LARGE SCALE GENOMIC DNA]</scope>
    <source>
        <strain evidence="3">OLB20</strain>
    </source>
</reference>
<proteinExistence type="predicted"/>
<evidence type="ECO:0000313" key="4">
    <source>
        <dbReference type="Proteomes" id="UP000070457"/>
    </source>
</evidence>
<dbReference type="PROSITE" id="PS50975">
    <property type="entry name" value="ATP_GRASP"/>
    <property type="match status" value="1"/>
</dbReference>
<dbReference type="EMBL" id="JYNZ01000002">
    <property type="protein sequence ID" value="KXK27478.1"/>
    <property type="molecule type" value="Genomic_DNA"/>
</dbReference>
<dbReference type="Proteomes" id="UP000070457">
    <property type="component" value="Unassembled WGS sequence"/>
</dbReference>
<keyword evidence="1" id="KW-0547">Nucleotide-binding</keyword>
<dbReference type="GO" id="GO:0005524">
    <property type="term" value="F:ATP binding"/>
    <property type="evidence" value="ECO:0007669"/>
    <property type="project" value="UniProtKB-UniRule"/>
</dbReference>
<evidence type="ECO:0000313" key="3">
    <source>
        <dbReference type="EMBL" id="KXK27478.1"/>
    </source>
</evidence>
<accession>A0A136M0P1</accession>
<dbReference type="SUPFAM" id="SSF56059">
    <property type="entry name" value="Glutathione synthetase ATP-binding domain-like"/>
    <property type="match status" value="1"/>
</dbReference>
<gene>
    <name evidence="3" type="ORF">TR69_WS6001000355</name>
</gene>
<sequence length="474" mass="52075">MSLSDALQAKLNERPLLYVSRDPERGLGLELTLDNIHNIHVTDSYYREYFDKLGVEYFCFAEHSDPGSLTAETAARVFASSEFTEYLNTKNITDAWVQTFKVSGRFEKAVTAKGFTLLNTSGELNRSFEEKLSQTHHFAAAGTDTPRMAVIMLSEHDYATLAAGFGSAFVIQFNRGHSGNATYFIDSSAAYDSLKQQFPSRSARISAFAEGLPYTLNACVTDAGTFCAGLSYQITGVEGLTDDPGATIGNDFSYRSGITDAVKESILANIERLGAYMHSKGYRGLFGIDMIVGDRVNIIEINARQPASVSFHTRLQLMHGQVPLSMLHLAAFTGIDHGLSVSDYNRAGLEPLNYAQMMLRADESFTAGSDIAMGIYRLLSDNSAIDRFNNEVVPGTVFLDEDQDKPMILQHKTYAIEDTREYPGVLILTPRKGTVIAEGNEAVRIQATQGLIGSDGKPAPWSIETLISFARQLH</sequence>
<dbReference type="Gene3D" id="3.30.470.20">
    <property type="entry name" value="ATP-grasp fold, B domain"/>
    <property type="match status" value="1"/>
</dbReference>
<dbReference type="AlphaFoldDB" id="A0A136M0P1"/>
<protein>
    <submittedName>
        <fullName evidence="3">Biotin carboxylase-like protein</fullName>
    </submittedName>
</protein>
<dbReference type="GO" id="GO:0046872">
    <property type="term" value="F:metal ion binding"/>
    <property type="evidence" value="ECO:0007669"/>
    <property type="project" value="InterPro"/>
</dbReference>
<dbReference type="Pfam" id="PF02655">
    <property type="entry name" value="ATP-grasp_3"/>
    <property type="match status" value="1"/>
</dbReference>
<evidence type="ECO:0000256" key="1">
    <source>
        <dbReference type="PROSITE-ProRule" id="PRU00409"/>
    </source>
</evidence>
<keyword evidence="1" id="KW-0067">ATP-binding</keyword>
<organism evidence="3 4">
    <name type="scientific">candidate division WS6 bacterium OLB20</name>
    <dbReference type="NCBI Taxonomy" id="1617426"/>
    <lineage>
        <taxon>Bacteria</taxon>
        <taxon>Candidatus Dojkabacteria</taxon>
    </lineage>
</organism>
<dbReference type="STRING" id="1617426.TR69_WS6001000355"/>